<dbReference type="NCBIfam" id="NF005817">
    <property type="entry name" value="PRK07683.1"/>
    <property type="match status" value="1"/>
</dbReference>
<reference evidence="8 9" key="1">
    <citation type="submission" date="2019-03" db="EMBL/GenBank/DDBJ databases">
        <title>Genomic Encyclopedia of Type Strains, Phase IV (KMG-IV): sequencing the most valuable type-strain genomes for metagenomic binning, comparative biology and taxonomic classification.</title>
        <authorList>
            <person name="Goeker M."/>
        </authorList>
    </citation>
    <scope>NUCLEOTIDE SEQUENCE [LARGE SCALE GENOMIC DNA]</scope>
    <source>
        <strain evidence="8 9">DSM 28697</strain>
    </source>
</reference>
<dbReference type="PRINTS" id="PR00753">
    <property type="entry name" value="ACCSYNTHASE"/>
</dbReference>
<dbReference type="CDD" id="cd00609">
    <property type="entry name" value="AAT_like"/>
    <property type="match status" value="1"/>
</dbReference>
<evidence type="ECO:0000256" key="4">
    <source>
        <dbReference type="ARBA" id="ARBA00022679"/>
    </source>
</evidence>
<proteinExistence type="inferred from homology"/>
<dbReference type="GO" id="GO:0006520">
    <property type="term" value="P:amino acid metabolic process"/>
    <property type="evidence" value="ECO:0007669"/>
    <property type="project" value="InterPro"/>
</dbReference>
<dbReference type="FunFam" id="3.40.640.10:FF:000033">
    <property type="entry name" value="Aspartate aminotransferase"/>
    <property type="match status" value="1"/>
</dbReference>
<feature type="domain" description="Aminotransferase class I/classII large" evidence="7">
    <location>
        <begin position="38"/>
        <end position="385"/>
    </location>
</feature>
<keyword evidence="9" id="KW-1185">Reference proteome</keyword>
<evidence type="ECO:0000256" key="5">
    <source>
        <dbReference type="ARBA" id="ARBA00022898"/>
    </source>
</evidence>
<dbReference type="Pfam" id="PF00155">
    <property type="entry name" value="Aminotran_1_2"/>
    <property type="match status" value="1"/>
</dbReference>
<dbReference type="Gene3D" id="3.90.1150.10">
    <property type="entry name" value="Aspartate Aminotransferase, domain 1"/>
    <property type="match status" value="1"/>
</dbReference>
<dbReference type="InterPro" id="IPR015424">
    <property type="entry name" value="PyrdxlP-dep_Trfase"/>
</dbReference>
<name>A0A4R6U6U3_9BACI</name>
<sequence>MTSLIKGIPMLNDLNEAVREIQISGIRRFFNLVAGFPDAVQLTLGQPDFPTPDAAKAAAVKAIEENQTTYTANAGMLSLRKAVSETMQSYGLCYDQNTEIIVTTGASQAIDVALRTILQPGDEVILPAPVYPGYEPIIRLCGATPVFIDTRDSDFLLTVDQLEAHFTETTKAVILPYPSNPTGRILSKDDVEKIAAFLHDKNVFVLADEIYAALCFQNNHVSIASEPRMKEKTIVVQGVSKSHSMTGWRIGFLLAPEPLAKQMLKVHQYNVACASSISQHAALAALTEAAGAPDQMRSVYQQRADYVCQRLTAMDLDFVQPEGGFYVFVGIQKFGLKSEDFALQLLEKENLALIPGDAFSTYGEGYVRLSFAYSMEALASGLDRLEAFVTHFASLDR</sequence>
<dbReference type="InterPro" id="IPR015421">
    <property type="entry name" value="PyrdxlP-dep_Trfase_major"/>
</dbReference>
<evidence type="ECO:0000256" key="2">
    <source>
        <dbReference type="ARBA" id="ARBA00007441"/>
    </source>
</evidence>
<protein>
    <recommendedName>
        <fullName evidence="6">Aminotransferase</fullName>
        <ecNumber evidence="6">2.6.1.-</ecNumber>
    </recommendedName>
</protein>
<evidence type="ECO:0000256" key="1">
    <source>
        <dbReference type="ARBA" id="ARBA00001933"/>
    </source>
</evidence>
<dbReference type="PANTHER" id="PTHR46383">
    <property type="entry name" value="ASPARTATE AMINOTRANSFERASE"/>
    <property type="match status" value="1"/>
</dbReference>
<dbReference type="EMBL" id="SNYJ01000002">
    <property type="protein sequence ID" value="TDQ42228.1"/>
    <property type="molecule type" value="Genomic_DNA"/>
</dbReference>
<dbReference type="PROSITE" id="PS00105">
    <property type="entry name" value="AA_TRANSFER_CLASS_1"/>
    <property type="match status" value="1"/>
</dbReference>
<keyword evidence="4 6" id="KW-0808">Transferase</keyword>
<dbReference type="Proteomes" id="UP000295632">
    <property type="component" value="Unassembled WGS sequence"/>
</dbReference>
<dbReference type="GO" id="GO:0030170">
    <property type="term" value="F:pyridoxal phosphate binding"/>
    <property type="evidence" value="ECO:0007669"/>
    <property type="project" value="InterPro"/>
</dbReference>
<keyword evidence="5" id="KW-0663">Pyridoxal phosphate</keyword>
<organism evidence="8 9">
    <name type="scientific">Aureibacillus halotolerans</name>
    <dbReference type="NCBI Taxonomy" id="1508390"/>
    <lineage>
        <taxon>Bacteria</taxon>
        <taxon>Bacillati</taxon>
        <taxon>Bacillota</taxon>
        <taxon>Bacilli</taxon>
        <taxon>Bacillales</taxon>
        <taxon>Bacillaceae</taxon>
        <taxon>Aureibacillus</taxon>
    </lineage>
</organism>
<evidence type="ECO:0000259" key="7">
    <source>
        <dbReference type="Pfam" id="PF00155"/>
    </source>
</evidence>
<evidence type="ECO:0000313" key="9">
    <source>
        <dbReference type="Proteomes" id="UP000295632"/>
    </source>
</evidence>
<comment type="similarity">
    <text evidence="2 6">Belongs to the class-I pyridoxal-phosphate-dependent aminotransferase family.</text>
</comment>
<dbReference type="SUPFAM" id="SSF53383">
    <property type="entry name" value="PLP-dependent transferases"/>
    <property type="match status" value="1"/>
</dbReference>
<gene>
    <name evidence="8" type="ORF">EV213_102259</name>
</gene>
<accession>A0A4R6U6U3</accession>
<comment type="caution">
    <text evidence="8">The sequence shown here is derived from an EMBL/GenBank/DDBJ whole genome shotgun (WGS) entry which is preliminary data.</text>
</comment>
<dbReference type="EC" id="2.6.1.-" evidence="6"/>
<evidence type="ECO:0000313" key="8">
    <source>
        <dbReference type="EMBL" id="TDQ42228.1"/>
    </source>
</evidence>
<dbReference type="InterPro" id="IPR015422">
    <property type="entry name" value="PyrdxlP-dep_Trfase_small"/>
</dbReference>
<dbReference type="InterPro" id="IPR050596">
    <property type="entry name" value="AspAT/PAT-like"/>
</dbReference>
<evidence type="ECO:0000256" key="6">
    <source>
        <dbReference type="RuleBase" id="RU000481"/>
    </source>
</evidence>
<dbReference type="InterPro" id="IPR004838">
    <property type="entry name" value="NHTrfase_class1_PyrdxlP-BS"/>
</dbReference>
<evidence type="ECO:0000256" key="3">
    <source>
        <dbReference type="ARBA" id="ARBA00022576"/>
    </source>
</evidence>
<dbReference type="InterPro" id="IPR004839">
    <property type="entry name" value="Aminotransferase_I/II_large"/>
</dbReference>
<dbReference type="PANTHER" id="PTHR46383:SF4">
    <property type="entry name" value="AMINOTRANSFERASE"/>
    <property type="match status" value="1"/>
</dbReference>
<dbReference type="AlphaFoldDB" id="A0A4R6U6U3"/>
<comment type="cofactor">
    <cofactor evidence="1 6">
        <name>pyridoxal 5'-phosphate</name>
        <dbReference type="ChEBI" id="CHEBI:597326"/>
    </cofactor>
</comment>
<dbReference type="Gene3D" id="3.40.640.10">
    <property type="entry name" value="Type I PLP-dependent aspartate aminotransferase-like (Major domain)"/>
    <property type="match status" value="1"/>
</dbReference>
<keyword evidence="3 6" id="KW-0032">Aminotransferase</keyword>
<dbReference type="GO" id="GO:0008483">
    <property type="term" value="F:transaminase activity"/>
    <property type="evidence" value="ECO:0007669"/>
    <property type="project" value="UniProtKB-KW"/>
</dbReference>